<evidence type="ECO:0000313" key="2">
    <source>
        <dbReference type="EMBL" id="KAK4112747.1"/>
    </source>
</evidence>
<feature type="compositionally biased region" description="Polar residues" evidence="1">
    <location>
        <begin position="155"/>
        <end position="183"/>
    </location>
</feature>
<organism evidence="2 3">
    <name type="scientific">Canariomyces notabilis</name>
    <dbReference type="NCBI Taxonomy" id="2074819"/>
    <lineage>
        <taxon>Eukaryota</taxon>
        <taxon>Fungi</taxon>
        <taxon>Dikarya</taxon>
        <taxon>Ascomycota</taxon>
        <taxon>Pezizomycotina</taxon>
        <taxon>Sordariomycetes</taxon>
        <taxon>Sordariomycetidae</taxon>
        <taxon>Sordariales</taxon>
        <taxon>Chaetomiaceae</taxon>
        <taxon>Canariomyces</taxon>
    </lineage>
</organism>
<protein>
    <submittedName>
        <fullName evidence="2">Uncharacterized protein</fullName>
    </submittedName>
</protein>
<accession>A0AAN6YSQ0</accession>
<feature type="compositionally biased region" description="Pro residues" evidence="1">
    <location>
        <begin position="38"/>
        <end position="50"/>
    </location>
</feature>
<dbReference type="EMBL" id="MU853341">
    <property type="protein sequence ID" value="KAK4112747.1"/>
    <property type="molecule type" value="Genomic_DNA"/>
</dbReference>
<feature type="region of interest" description="Disordered" evidence="1">
    <location>
        <begin position="21"/>
        <end position="101"/>
    </location>
</feature>
<dbReference type="GeneID" id="89943300"/>
<reference evidence="2" key="2">
    <citation type="submission" date="2023-05" db="EMBL/GenBank/DDBJ databases">
        <authorList>
            <consortium name="Lawrence Berkeley National Laboratory"/>
            <person name="Steindorff A."/>
            <person name="Hensen N."/>
            <person name="Bonometti L."/>
            <person name="Westerberg I."/>
            <person name="Brannstrom I.O."/>
            <person name="Guillou S."/>
            <person name="Cros-Aarteil S."/>
            <person name="Calhoun S."/>
            <person name="Haridas S."/>
            <person name="Kuo A."/>
            <person name="Mondo S."/>
            <person name="Pangilinan J."/>
            <person name="Riley R."/>
            <person name="Labutti K."/>
            <person name="Andreopoulos B."/>
            <person name="Lipzen A."/>
            <person name="Chen C."/>
            <person name="Yanf M."/>
            <person name="Daum C."/>
            <person name="Ng V."/>
            <person name="Clum A."/>
            <person name="Ohm R."/>
            <person name="Martin F."/>
            <person name="Silar P."/>
            <person name="Natvig D."/>
            <person name="Lalanne C."/>
            <person name="Gautier V."/>
            <person name="Ament-Velasquez S.L."/>
            <person name="Kruys A."/>
            <person name="Hutchinson M.I."/>
            <person name="Powell A.J."/>
            <person name="Barry K."/>
            <person name="Miller A.N."/>
            <person name="Grigoriev I.V."/>
            <person name="Debuchy R."/>
            <person name="Gladieux P."/>
            <person name="Thoren M.H."/>
            <person name="Johannesson H."/>
        </authorList>
    </citation>
    <scope>NUCLEOTIDE SEQUENCE</scope>
    <source>
        <strain evidence="2">CBS 508.74</strain>
    </source>
</reference>
<dbReference type="AlphaFoldDB" id="A0AAN6YSQ0"/>
<gene>
    <name evidence="2" type="ORF">N656DRAFT_844950</name>
</gene>
<reference evidence="2" key="1">
    <citation type="journal article" date="2023" name="Mol. Phylogenet. Evol.">
        <title>Genome-scale phylogeny and comparative genomics of the fungal order Sordariales.</title>
        <authorList>
            <person name="Hensen N."/>
            <person name="Bonometti L."/>
            <person name="Westerberg I."/>
            <person name="Brannstrom I.O."/>
            <person name="Guillou S."/>
            <person name="Cros-Aarteil S."/>
            <person name="Calhoun S."/>
            <person name="Haridas S."/>
            <person name="Kuo A."/>
            <person name="Mondo S."/>
            <person name="Pangilinan J."/>
            <person name="Riley R."/>
            <person name="LaButti K."/>
            <person name="Andreopoulos B."/>
            <person name="Lipzen A."/>
            <person name="Chen C."/>
            <person name="Yan M."/>
            <person name="Daum C."/>
            <person name="Ng V."/>
            <person name="Clum A."/>
            <person name="Steindorff A."/>
            <person name="Ohm R.A."/>
            <person name="Martin F."/>
            <person name="Silar P."/>
            <person name="Natvig D.O."/>
            <person name="Lalanne C."/>
            <person name="Gautier V."/>
            <person name="Ament-Velasquez S.L."/>
            <person name="Kruys A."/>
            <person name="Hutchinson M.I."/>
            <person name="Powell A.J."/>
            <person name="Barry K."/>
            <person name="Miller A.N."/>
            <person name="Grigoriev I.V."/>
            <person name="Debuchy R."/>
            <person name="Gladieux P."/>
            <person name="Hiltunen Thoren M."/>
            <person name="Johannesson H."/>
        </authorList>
    </citation>
    <scope>NUCLEOTIDE SEQUENCE</scope>
    <source>
        <strain evidence="2">CBS 508.74</strain>
    </source>
</reference>
<feature type="region of interest" description="Disordered" evidence="1">
    <location>
        <begin position="125"/>
        <end position="207"/>
    </location>
</feature>
<proteinExistence type="predicted"/>
<comment type="caution">
    <text evidence="2">The sequence shown here is derived from an EMBL/GenBank/DDBJ whole genome shotgun (WGS) entry which is preliminary data.</text>
</comment>
<keyword evidence="3" id="KW-1185">Reference proteome</keyword>
<dbReference type="RefSeq" id="XP_064670317.1">
    <property type="nucleotide sequence ID" value="XM_064819174.1"/>
</dbReference>
<evidence type="ECO:0000313" key="3">
    <source>
        <dbReference type="Proteomes" id="UP001302812"/>
    </source>
</evidence>
<sequence length="232" mass="25550">MELPASTRHTPEPGLVSQFLRRSSTKLGRPVVTFSRAPAPPRRPPRPDSPPVVDRPDSERRKLEGSRMYPLPQLQRSVSMLDKDVFMRPRRPPRPPVSISMDCPIQVQPGRMFSPNNVMVSQARDNLSSTELAPRIPPRSPLRPLASGRPRSVDLASTRSILPQSSLLSRLGTGQSREQQSPASMKHHSGSELGISDDVTPGGSDLRRFSSFADLVEAKARKAKGTDGSPWI</sequence>
<dbReference type="Proteomes" id="UP001302812">
    <property type="component" value="Unassembled WGS sequence"/>
</dbReference>
<evidence type="ECO:0000256" key="1">
    <source>
        <dbReference type="SAM" id="MobiDB-lite"/>
    </source>
</evidence>
<feature type="compositionally biased region" description="Basic and acidic residues" evidence="1">
    <location>
        <begin position="54"/>
        <end position="65"/>
    </location>
</feature>
<name>A0AAN6YSQ0_9PEZI</name>